<keyword evidence="2" id="KW-1185">Reference proteome</keyword>
<comment type="caution">
    <text evidence="1">The sequence shown here is derived from an EMBL/GenBank/DDBJ whole genome shotgun (WGS) entry which is preliminary data.</text>
</comment>
<protein>
    <submittedName>
        <fullName evidence="1">Uncharacterized protein</fullName>
    </submittedName>
</protein>
<name>A0A916YFJ6_9MICO</name>
<evidence type="ECO:0000313" key="2">
    <source>
        <dbReference type="Proteomes" id="UP000633205"/>
    </source>
</evidence>
<dbReference type="AlphaFoldDB" id="A0A916YFJ6"/>
<organism evidence="1 2">
    <name type="scientific">Microbacterium faecale</name>
    <dbReference type="NCBI Taxonomy" id="1804630"/>
    <lineage>
        <taxon>Bacteria</taxon>
        <taxon>Bacillati</taxon>
        <taxon>Actinomycetota</taxon>
        <taxon>Actinomycetes</taxon>
        <taxon>Micrococcales</taxon>
        <taxon>Microbacteriaceae</taxon>
        <taxon>Microbacterium</taxon>
    </lineage>
</organism>
<proteinExistence type="predicted"/>
<accession>A0A916YFJ6</accession>
<reference evidence="1" key="1">
    <citation type="journal article" date="2014" name="Int. J. Syst. Evol. Microbiol.">
        <title>Complete genome sequence of Corynebacterium casei LMG S-19264T (=DSM 44701T), isolated from a smear-ripened cheese.</title>
        <authorList>
            <consortium name="US DOE Joint Genome Institute (JGI-PGF)"/>
            <person name="Walter F."/>
            <person name="Albersmeier A."/>
            <person name="Kalinowski J."/>
            <person name="Ruckert C."/>
        </authorList>
    </citation>
    <scope>NUCLEOTIDE SEQUENCE</scope>
    <source>
        <strain evidence="1">CGMCC 1.15152</strain>
    </source>
</reference>
<dbReference type="EMBL" id="BMHO01000001">
    <property type="protein sequence ID" value="GGD43126.1"/>
    <property type="molecule type" value="Genomic_DNA"/>
</dbReference>
<dbReference type="Proteomes" id="UP000633205">
    <property type="component" value="Unassembled WGS sequence"/>
</dbReference>
<sequence length="119" mass="12992">MTQVSYGPEGVDIRFPGWEATMAGRGFLRVPISALLSARVEPGWTSEILGMRSGLVVSGYRKLGTFTHPSGVRRLVSMKRGVPLLRLSTVRGETGFDEILLSTDDAHRIAQAIHRSAAR</sequence>
<gene>
    <name evidence="1" type="ORF">GCM10010915_25330</name>
</gene>
<evidence type="ECO:0000313" key="1">
    <source>
        <dbReference type="EMBL" id="GGD43126.1"/>
    </source>
</evidence>
<reference evidence="1" key="2">
    <citation type="submission" date="2020-09" db="EMBL/GenBank/DDBJ databases">
        <authorList>
            <person name="Sun Q."/>
            <person name="Zhou Y."/>
        </authorList>
    </citation>
    <scope>NUCLEOTIDE SEQUENCE</scope>
    <source>
        <strain evidence="1">CGMCC 1.15152</strain>
    </source>
</reference>